<evidence type="ECO:0000313" key="5">
    <source>
        <dbReference type="EMBL" id="OHX67995.1"/>
    </source>
</evidence>
<dbReference type="Pfam" id="PF12833">
    <property type="entry name" value="HTH_18"/>
    <property type="match status" value="1"/>
</dbReference>
<evidence type="ECO:0000256" key="3">
    <source>
        <dbReference type="ARBA" id="ARBA00023163"/>
    </source>
</evidence>
<keyword evidence="6" id="KW-1185">Reference proteome</keyword>
<dbReference type="PANTHER" id="PTHR43280:SF2">
    <property type="entry name" value="HTH-TYPE TRANSCRIPTIONAL REGULATOR EXSA"/>
    <property type="match status" value="1"/>
</dbReference>
<dbReference type="PROSITE" id="PS01124">
    <property type="entry name" value="HTH_ARAC_FAMILY_2"/>
    <property type="match status" value="1"/>
</dbReference>
<gene>
    <name evidence="5" type="ORF">NH26_17420</name>
</gene>
<keyword evidence="1" id="KW-0805">Transcription regulation</keyword>
<dbReference type="STRING" id="915059.NH26_17420"/>
<dbReference type="InterPro" id="IPR011110">
    <property type="entry name" value="Reg_prop"/>
</dbReference>
<dbReference type="SUPFAM" id="SSF63829">
    <property type="entry name" value="Calcium-dependent phosphotriesterase"/>
    <property type="match status" value="3"/>
</dbReference>
<evidence type="ECO:0000313" key="6">
    <source>
        <dbReference type="Proteomes" id="UP000179797"/>
    </source>
</evidence>
<dbReference type="PROSITE" id="PS00041">
    <property type="entry name" value="HTH_ARAC_FAMILY_1"/>
    <property type="match status" value="1"/>
</dbReference>
<dbReference type="InterPro" id="IPR020449">
    <property type="entry name" value="Tscrpt_reg_AraC-type_HTH"/>
</dbReference>
<dbReference type="PANTHER" id="PTHR43280">
    <property type="entry name" value="ARAC-FAMILY TRANSCRIPTIONAL REGULATOR"/>
    <property type="match status" value="1"/>
</dbReference>
<dbReference type="Gene3D" id="2.130.10.10">
    <property type="entry name" value="YVTN repeat-like/Quinoprotein amine dehydrogenase"/>
    <property type="match status" value="2"/>
</dbReference>
<organism evidence="5 6">
    <name type="scientific">Flammeovirga pacifica</name>
    <dbReference type="NCBI Taxonomy" id="915059"/>
    <lineage>
        <taxon>Bacteria</taxon>
        <taxon>Pseudomonadati</taxon>
        <taxon>Bacteroidota</taxon>
        <taxon>Cytophagia</taxon>
        <taxon>Cytophagales</taxon>
        <taxon>Flammeovirgaceae</taxon>
        <taxon>Flammeovirga</taxon>
    </lineage>
</organism>
<evidence type="ECO:0000256" key="2">
    <source>
        <dbReference type="ARBA" id="ARBA00023125"/>
    </source>
</evidence>
<dbReference type="GO" id="GO:0003700">
    <property type="term" value="F:DNA-binding transcription factor activity"/>
    <property type="evidence" value="ECO:0007669"/>
    <property type="project" value="InterPro"/>
</dbReference>
<dbReference type="InterPro" id="IPR018060">
    <property type="entry name" value="HTH_AraC"/>
</dbReference>
<accession>A0A1S1Z4J4</accession>
<dbReference type="InterPro" id="IPR013783">
    <property type="entry name" value="Ig-like_fold"/>
</dbReference>
<keyword evidence="2" id="KW-0238">DNA-binding</keyword>
<dbReference type="SUPFAM" id="SSF46689">
    <property type="entry name" value="Homeodomain-like"/>
    <property type="match status" value="1"/>
</dbReference>
<evidence type="ECO:0000259" key="4">
    <source>
        <dbReference type="PROSITE" id="PS01124"/>
    </source>
</evidence>
<dbReference type="InterPro" id="IPR018062">
    <property type="entry name" value="HTH_AraC-typ_CS"/>
</dbReference>
<dbReference type="Proteomes" id="UP000179797">
    <property type="component" value="Unassembled WGS sequence"/>
</dbReference>
<dbReference type="Pfam" id="PF07494">
    <property type="entry name" value="Reg_prop"/>
    <property type="match status" value="3"/>
</dbReference>
<proteinExistence type="predicted"/>
<comment type="caution">
    <text evidence="5">The sequence shown here is derived from an EMBL/GenBank/DDBJ whole genome shotgun (WGS) entry which is preliminary data.</text>
</comment>
<dbReference type="PRINTS" id="PR00032">
    <property type="entry name" value="HTHARAC"/>
</dbReference>
<dbReference type="Gene3D" id="2.60.40.10">
    <property type="entry name" value="Immunoglobulins"/>
    <property type="match status" value="1"/>
</dbReference>
<dbReference type="EMBL" id="JRYR02000001">
    <property type="protein sequence ID" value="OHX67995.1"/>
    <property type="molecule type" value="Genomic_DNA"/>
</dbReference>
<dbReference type="Gene3D" id="1.10.10.60">
    <property type="entry name" value="Homeodomain-like"/>
    <property type="match status" value="1"/>
</dbReference>
<dbReference type="InterPro" id="IPR009057">
    <property type="entry name" value="Homeodomain-like_sf"/>
</dbReference>
<protein>
    <recommendedName>
        <fullName evidence="4">HTH araC/xylS-type domain-containing protein</fullName>
    </recommendedName>
</protein>
<dbReference type="InterPro" id="IPR015943">
    <property type="entry name" value="WD40/YVTN_repeat-like_dom_sf"/>
</dbReference>
<dbReference type="AlphaFoldDB" id="A0A1S1Z4J4"/>
<keyword evidence="3" id="KW-0804">Transcription</keyword>
<sequence length="910" mass="105114">MNMKLNNYLTLKLENGILSLFFILIAHQVYSVEYPIHEINSKQGLSHGEVYSFLEDRKGNMWIGTIDGLNKYDGQTIKVLNIEDGLPNNTIRTMIEDQYERLWLGTDKGIHIYDPNQEIFLTLTLQNKDLNERINSFIISENNLWIGSSKGIYHLIISKEIQQEVNSYHFYPIKNVHELIFDYKNNKQVWAATNQGLIKLTFDTTIHIVDDVIPLFIAQSKIQAIAQDKDTIYCSVYGFNQGVYCFKKGERTYKKINDFQSIQSICVTDQKKLFIGSSIDGVYEISSPSTEAIHHKIDHLSSSIIQRIYKDKSGGVWIATSGTGVNYIATFYKNFHHLDLNELVDQHKINQSFVRALSIDEVSNMMFIGLHNGGLWSIDLKTKKVNDFGLDHQLVYDIKIYEDEMYICGSETFSIFQKTNKHWKKKHSIRMSSYLTSVTKSGEHVFWITSRKGLIRLERQGDQWTQENINNASSPKINHDNCRAVYYDSIFNELWVGMQGGGINILKLDNDQQVASSSSFTTKSPHPLSSDFVRSIYKQSDSTYYIGTYRGLNLIKRKDNVLNLSKDDHRFEQHVIQSITEDHQKNLWIGINRGLLCYSTTENKSIKYNSNRGLATNEFSEHTVYKKSNGELFFGTVNGIIHFDPQKIIHDKSTQKALVVQLSDDDKEQTIQNHFINESNHLKLRLKTKSASISKMCNLQYQLMGVDTTIRNYPSKKNQINYADLSDGDYTFRFRASNLNGQFADQQWETIPITIKHNKSKTPQYLITVVSMLLIGFVLIKRKKEFIPSSTPSLQKEKIDETVSSDDQLFLDNLYETIRTEMHNSDFSVESLEKKMGMSHANFYRKLKILTGSTAKNIIQDQRMNEACILLKSKEYRVSEVAYMVGFNDPKYFTKCFKKHYGELPSQYKQ</sequence>
<name>A0A1S1Z4J4_FLAPC</name>
<evidence type="ECO:0000256" key="1">
    <source>
        <dbReference type="ARBA" id="ARBA00023015"/>
    </source>
</evidence>
<reference evidence="5 6" key="1">
    <citation type="journal article" date="2012" name="Int. J. Syst. Evol. Microbiol.">
        <title>Flammeovirga pacifica sp. nov., isolated from deep-sea sediment.</title>
        <authorList>
            <person name="Xu H."/>
            <person name="Fu Y."/>
            <person name="Yang N."/>
            <person name="Ding Z."/>
            <person name="Lai Q."/>
            <person name="Zeng R."/>
        </authorList>
    </citation>
    <scope>NUCLEOTIDE SEQUENCE [LARGE SCALE GENOMIC DNA]</scope>
    <source>
        <strain evidence="6">DSM 24597 / LMG 26175 / WPAGA1</strain>
    </source>
</reference>
<dbReference type="SMART" id="SM00342">
    <property type="entry name" value="HTH_ARAC"/>
    <property type="match status" value="1"/>
</dbReference>
<dbReference type="GO" id="GO:0043565">
    <property type="term" value="F:sequence-specific DNA binding"/>
    <property type="evidence" value="ECO:0007669"/>
    <property type="project" value="InterPro"/>
</dbReference>
<feature type="domain" description="HTH araC/xylS-type" evidence="4">
    <location>
        <begin position="812"/>
        <end position="910"/>
    </location>
</feature>